<keyword evidence="2" id="KW-1185">Reference proteome</keyword>
<dbReference type="GeneID" id="64856673"/>
<sequence length="330" mass="37570">MNCSTEVETQQMPNGLWSWYLSNLKEGTFEQIVADEQRLTRVERENTSSAVNLIISVPETSVSPDTINILTEIFEKYIPDNSVVDLEETTTTNEHLYVIRDTYNKFLYKYRIESIKNDLLPLIKPSQLQLKLHQPSPPMSDENENSQLLTENYMGPILSDIKNEMIRVSEDSEYSDDTEDEDSGAIILNFTRKSRSGSRPNFDKEDFFTPLESEVISISSFENNLTMDSDLGRLEECSSLKRVSANNGSSILDRIVTSNKADLKLVGAICKGGREPHSFSTAIRQGFGEDWVLYDDDFDLNNLEYCSLEEVLYGDREVTTLIFTINLSLN</sequence>
<proteinExistence type="predicted"/>
<reference evidence="1 2" key="1">
    <citation type="submission" date="2020-05" db="EMBL/GenBank/DDBJ databases">
        <authorList>
            <person name="Casaregola S."/>
            <person name="Devillers H."/>
            <person name="Grondin C."/>
        </authorList>
    </citation>
    <scope>NUCLEOTIDE SEQUENCE [LARGE SCALE GENOMIC DNA]</scope>
    <source>
        <strain evidence="1 2">CLIB 1767</strain>
    </source>
</reference>
<gene>
    <name evidence="1" type="ORF">KABA2_03S03454</name>
</gene>
<dbReference type="AlphaFoldDB" id="A0A8H2ZFQ3"/>
<comment type="caution">
    <text evidence="1">The sequence shown here is derived from an EMBL/GenBank/DDBJ whole genome shotgun (WGS) entry which is preliminary data.</text>
</comment>
<name>A0A8H2ZFQ3_9SACH</name>
<dbReference type="EMBL" id="CAEFZW010000003">
    <property type="protein sequence ID" value="CAB4253704.1"/>
    <property type="molecule type" value="Genomic_DNA"/>
</dbReference>
<accession>A0A8H2ZFQ3</accession>
<dbReference type="Proteomes" id="UP000644660">
    <property type="component" value="Unassembled WGS sequence"/>
</dbReference>
<evidence type="ECO:0000313" key="1">
    <source>
        <dbReference type="EMBL" id="CAB4253704.1"/>
    </source>
</evidence>
<evidence type="ECO:0000313" key="2">
    <source>
        <dbReference type="Proteomes" id="UP000644660"/>
    </source>
</evidence>
<protein>
    <submittedName>
        <fullName evidence="1">Uncharacterized protein</fullName>
    </submittedName>
</protein>
<dbReference type="RefSeq" id="XP_041405549.1">
    <property type="nucleotide sequence ID" value="XM_041549615.1"/>
</dbReference>
<dbReference type="OrthoDB" id="4066259at2759"/>
<organism evidence="1 2">
    <name type="scientific">Maudiozyma barnettii</name>
    <dbReference type="NCBI Taxonomy" id="61262"/>
    <lineage>
        <taxon>Eukaryota</taxon>
        <taxon>Fungi</taxon>
        <taxon>Dikarya</taxon>
        <taxon>Ascomycota</taxon>
        <taxon>Saccharomycotina</taxon>
        <taxon>Saccharomycetes</taxon>
        <taxon>Saccharomycetales</taxon>
        <taxon>Saccharomycetaceae</taxon>
        <taxon>Maudiozyma</taxon>
    </lineage>
</organism>